<dbReference type="Gene3D" id="4.10.240.10">
    <property type="entry name" value="Zn(2)-C6 fungal-type DNA-binding domain"/>
    <property type="match status" value="1"/>
</dbReference>
<dbReference type="GO" id="GO:0000981">
    <property type="term" value="F:DNA-binding transcription factor activity, RNA polymerase II-specific"/>
    <property type="evidence" value="ECO:0007669"/>
    <property type="project" value="InterPro"/>
</dbReference>
<dbReference type="Pfam" id="PF00172">
    <property type="entry name" value="Zn_clus"/>
    <property type="match status" value="1"/>
</dbReference>
<keyword evidence="8" id="KW-1185">Reference proteome</keyword>
<organism evidence="7 8">
    <name type="scientific">Aspergillus bombycis</name>
    <dbReference type="NCBI Taxonomy" id="109264"/>
    <lineage>
        <taxon>Eukaryota</taxon>
        <taxon>Fungi</taxon>
        <taxon>Dikarya</taxon>
        <taxon>Ascomycota</taxon>
        <taxon>Pezizomycotina</taxon>
        <taxon>Eurotiomycetes</taxon>
        <taxon>Eurotiomycetidae</taxon>
        <taxon>Eurotiales</taxon>
        <taxon>Aspergillaceae</taxon>
        <taxon>Aspergillus</taxon>
    </lineage>
</organism>
<dbReference type="SUPFAM" id="SSF57701">
    <property type="entry name" value="Zn2/Cys6 DNA-binding domain"/>
    <property type="match status" value="1"/>
</dbReference>
<keyword evidence="2" id="KW-0238">DNA-binding</keyword>
<gene>
    <name evidence="7" type="ORF">ABOM_001918</name>
</gene>
<dbReference type="PROSITE" id="PS00463">
    <property type="entry name" value="ZN2_CY6_FUNGAL_1"/>
    <property type="match status" value="1"/>
</dbReference>
<keyword evidence="3" id="KW-0804">Transcription</keyword>
<dbReference type="InterPro" id="IPR050675">
    <property type="entry name" value="OAF3"/>
</dbReference>
<evidence type="ECO:0000256" key="3">
    <source>
        <dbReference type="ARBA" id="ARBA00023163"/>
    </source>
</evidence>
<dbReference type="SMART" id="SM00066">
    <property type="entry name" value="GAL4"/>
    <property type="match status" value="1"/>
</dbReference>
<dbReference type="RefSeq" id="XP_022393336.1">
    <property type="nucleotide sequence ID" value="XM_022529048.1"/>
</dbReference>
<dbReference type="AlphaFoldDB" id="A0A1F8ADX2"/>
<comment type="caution">
    <text evidence="7">The sequence shown here is derived from an EMBL/GenBank/DDBJ whole genome shotgun (WGS) entry which is preliminary data.</text>
</comment>
<feature type="compositionally biased region" description="Low complexity" evidence="5">
    <location>
        <begin position="81"/>
        <end position="97"/>
    </location>
</feature>
<dbReference type="STRING" id="109264.A0A1F8ADX2"/>
<name>A0A1F8ADX2_9EURO</name>
<feature type="region of interest" description="Disordered" evidence="5">
    <location>
        <begin position="81"/>
        <end position="102"/>
    </location>
</feature>
<protein>
    <recommendedName>
        <fullName evidence="6">Zn(2)-C6 fungal-type domain-containing protein</fullName>
    </recommendedName>
</protein>
<evidence type="ECO:0000259" key="6">
    <source>
        <dbReference type="PROSITE" id="PS50048"/>
    </source>
</evidence>
<dbReference type="InterPro" id="IPR001138">
    <property type="entry name" value="Zn2Cys6_DnaBD"/>
</dbReference>
<dbReference type="Proteomes" id="UP000179179">
    <property type="component" value="Unassembled WGS sequence"/>
</dbReference>
<proteinExistence type="predicted"/>
<dbReference type="InterPro" id="IPR036864">
    <property type="entry name" value="Zn2-C6_fun-type_DNA-bd_sf"/>
</dbReference>
<dbReference type="GeneID" id="34445308"/>
<evidence type="ECO:0000256" key="5">
    <source>
        <dbReference type="SAM" id="MobiDB-lite"/>
    </source>
</evidence>
<dbReference type="OrthoDB" id="2740448at2759"/>
<keyword evidence="4" id="KW-0539">Nucleus</keyword>
<dbReference type="PANTHER" id="PTHR31069:SF31">
    <property type="entry name" value="MONODICTYPHENONE CLUSTER TRANSCRIPTION FACTOR-RELATED"/>
    <property type="match status" value="1"/>
</dbReference>
<dbReference type="GO" id="GO:0003677">
    <property type="term" value="F:DNA binding"/>
    <property type="evidence" value="ECO:0007669"/>
    <property type="project" value="UniProtKB-KW"/>
</dbReference>
<dbReference type="PANTHER" id="PTHR31069">
    <property type="entry name" value="OLEATE-ACTIVATED TRANSCRIPTION FACTOR 1-RELATED"/>
    <property type="match status" value="1"/>
</dbReference>
<evidence type="ECO:0000313" key="7">
    <source>
        <dbReference type="EMBL" id="OGM49619.1"/>
    </source>
</evidence>
<feature type="domain" description="Zn(2)-C6 fungal-type" evidence="6">
    <location>
        <begin position="25"/>
        <end position="55"/>
    </location>
</feature>
<evidence type="ECO:0000256" key="2">
    <source>
        <dbReference type="ARBA" id="ARBA00023125"/>
    </source>
</evidence>
<evidence type="ECO:0000256" key="1">
    <source>
        <dbReference type="ARBA" id="ARBA00023015"/>
    </source>
</evidence>
<dbReference type="PRINTS" id="PR00755">
    <property type="entry name" value="AFLATOXINBRP"/>
</dbReference>
<keyword evidence="1" id="KW-0805">Transcription regulation</keyword>
<dbReference type="EMBL" id="LYCR01000007">
    <property type="protein sequence ID" value="OGM49619.1"/>
    <property type="molecule type" value="Genomic_DNA"/>
</dbReference>
<dbReference type="CDD" id="cd00067">
    <property type="entry name" value="GAL4"/>
    <property type="match status" value="1"/>
</dbReference>
<dbReference type="GO" id="GO:0008270">
    <property type="term" value="F:zinc ion binding"/>
    <property type="evidence" value="ECO:0007669"/>
    <property type="project" value="InterPro"/>
</dbReference>
<sequence>MPSEAILTMSSARTISKRPPKLRAACNECHAAKVRCSGEKTGCQRCANLSLNCIFSISRIGKVPGKRSKANRAAAAAAAAAAVTAPPSSTSRTSPSRLESTNEVISSFKPFSHAIKDEGGKGMTPSARHAPSNFAVDPIITPVMVHGYSSSMQFYSGDGCAQDGLSLADTVPTSTHHIAHPLGPNIDLGLQEPANFCWSSDLEPLSANSLPTPGLEISASRGSLSLDRRLSHDWEMETNVANGSCDPSRSCTTSIRQPATPPEYLADEGIYPLSALANMGPETSYTMYLQLLHNIEQTLLMGRQRTKENHTLDAVLAANQQYLTTLLHLTESLGFEQMYDGHLLFTVALSKIITLFSFGYRDFTLRSEAHQSMGCAERLIRFGVFEIDFIEQKAICEGIFLRELKRAGMCLSRLMDALCREKFPYAHGRHERLCEEMKQHLDQLTSALEASEA</sequence>
<reference evidence="7 8" key="1">
    <citation type="journal article" date="2016" name="Genome Biol. Evol.">
        <title>Draft genome sequence of an aflatoxigenic Aspergillus species, A. bombycis.</title>
        <authorList>
            <person name="Moore G.G."/>
            <person name="Mack B.M."/>
            <person name="Beltz S.B."/>
            <person name="Gilbert M.K."/>
        </authorList>
    </citation>
    <scope>NUCLEOTIDE SEQUENCE [LARGE SCALE GENOMIC DNA]</scope>
    <source>
        <strain evidence="8">NRRL 26010</strain>
    </source>
</reference>
<evidence type="ECO:0000256" key="4">
    <source>
        <dbReference type="ARBA" id="ARBA00023242"/>
    </source>
</evidence>
<accession>A0A1F8ADX2</accession>
<dbReference type="PROSITE" id="PS50048">
    <property type="entry name" value="ZN2_CY6_FUNGAL_2"/>
    <property type="match status" value="1"/>
</dbReference>
<evidence type="ECO:0000313" key="8">
    <source>
        <dbReference type="Proteomes" id="UP000179179"/>
    </source>
</evidence>